<dbReference type="SUPFAM" id="SSF57959">
    <property type="entry name" value="Leucine zipper domain"/>
    <property type="match status" value="1"/>
</dbReference>
<feature type="compositionally biased region" description="Polar residues" evidence="1">
    <location>
        <begin position="638"/>
        <end position="649"/>
    </location>
</feature>
<dbReference type="AlphaFoldDB" id="A0A1B0D645"/>
<dbReference type="Pfam" id="PF07716">
    <property type="entry name" value="bZIP_2"/>
    <property type="match status" value="1"/>
</dbReference>
<feature type="compositionally biased region" description="Polar residues" evidence="1">
    <location>
        <begin position="609"/>
        <end position="624"/>
    </location>
</feature>
<dbReference type="EMBL" id="AJVK01011958">
    <property type="status" value="NOT_ANNOTATED_CDS"/>
    <property type="molecule type" value="Genomic_DNA"/>
</dbReference>
<dbReference type="Gene3D" id="1.20.5.170">
    <property type="match status" value="1"/>
</dbReference>
<evidence type="ECO:0000313" key="2">
    <source>
        <dbReference type="EnsemblMetazoa" id="PPAI002954-PA"/>
    </source>
</evidence>
<name>A0A1B0D645_PHLPP</name>
<sequence length="720" mass="81681">MQYYLSFQSRLKCLPYSTESAVAHHGENSSSETLKSLKETRSICHSAISIDHNQDKFLLQQKVDQEEFFIIPREHGSINPWALIVPKNELNPLNHCMQEDHLSAQSQNMHLTGLSNMATDMSINSAAKPGLQIFDVLNPANIGEALNTPIMCRDAEFNFTSISEEESINITSNTSTTSTQQKRSAIGHTILDSKASTQFCSNIKDDTNTQQMLYQQKSLAMSPNPWGELFLDCPAMEYSPIDQHSPESPVSMKNSPLMPLGLSNNCETSYSWYVDGEELTMPLSQKEETMCLANAHLHISQSHKSPSDHSYSISRETKLKLCEDSYDDFDDGYITTDNSVLYRDTMVSDASKIVSFIDEDTNLETVNSYNEILIKKEEDTVDDNYMKSGKVDLNKLYCETKVTDSELDNMERCQSVKRLNETVERISCLSTITDDFKLCNPIEAINFMIPEIKAPAIEEVQSFELSEQKRSDVSNSISTVSLKLTITRTSNRKEEKKSNRMRHYKSELSKLNTNPVPAKVKSVLDYEQQQTMNTPDIIEETLNLEQNDFDLIDFICNQEIEGTTALIATPIPSPKSPVDLPDSPATEASVSPSVSEKSIQKRKRLSVSLYENPSSVQSYQSSVDEPQPKKKRGRPPKTHSSLPSPSQLEGLTEQDLRYWEMRNKNNEASRRSRLHRKQKEQSLEQEAESLIRQHQHLVAMEKRLKEKVARLEIKLKEAIQ</sequence>
<keyword evidence="3" id="KW-1185">Reference proteome</keyword>
<accession>A0A1B0D645</accession>
<dbReference type="GO" id="GO:0005634">
    <property type="term" value="C:nucleus"/>
    <property type="evidence" value="ECO:0007669"/>
    <property type="project" value="UniProtKB-ARBA"/>
</dbReference>
<feature type="region of interest" description="Disordered" evidence="1">
    <location>
        <begin position="666"/>
        <end position="686"/>
    </location>
</feature>
<dbReference type="PROSITE" id="PS50217">
    <property type="entry name" value="BZIP"/>
    <property type="match status" value="1"/>
</dbReference>
<feature type="region of interest" description="Disordered" evidence="1">
    <location>
        <begin position="567"/>
        <end position="652"/>
    </location>
</feature>
<dbReference type="GO" id="GO:0003700">
    <property type="term" value="F:DNA-binding transcription factor activity"/>
    <property type="evidence" value="ECO:0007669"/>
    <property type="project" value="InterPro"/>
</dbReference>
<dbReference type="InterPro" id="IPR046347">
    <property type="entry name" value="bZIP_sf"/>
</dbReference>
<dbReference type="EnsemblMetazoa" id="PPAI002954-RA">
    <property type="protein sequence ID" value="PPAI002954-PA"/>
    <property type="gene ID" value="PPAI002954"/>
</dbReference>
<dbReference type="VEuPathDB" id="VectorBase:PPAPM1_006134"/>
<organism evidence="2 3">
    <name type="scientific">Phlebotomus papatasi</name>
    <name type="common">Sandfly</name>
    <dbReference type="NCBI Taxonomy" id="29031"/>
    <lineage>
        <taxon>Eukaryota</taxon>
        <taxon>Metazoa</taxon>
        <taxon>Ecdysozoa</taxon>
        <taxon>Arthropoda</taxon>
        <taxon>Hexapoda</taxon>
        <taxon>Insecta</taxon>
        <taxon>Pterygota</taxon>
        <taxon>Neoptera</taxon>
        <taxon>Endopterygota</taxon>
        <taxon>Diptera</taxon>
        <taxon>Nematocera</taxon>
        <taxon>Psychodoidea</taxon>
        <taxon>Psychodidae</taxon>
        <taxon>Phlebotomus</taxon>
        <taxon>Phlebotomus</taxon>
    </lineage>
</organism>
<dbReference type="VEuPathDB" id="VectorBase:PPAI002954"/>
<feature type="compositionally biased region" description="Polar residues" evidence="1">
    <location>
        <begin position="586"/>
        <end position="597"/>
    </location>
</feature>
<reference evidence="2" key="1">
    <citation type="submission" date="2022-08" db="UniProtKB">
        <authorList>
            <consortium name="EnsemblMetazoa"/>
        </authorList>
    </citation>
    <scope>IDENTIFICATION</scope>
    <source>
        <strain evidence="2">Israel</strain>
    </source>
</reference>
<dbReference type="InterPro" id="IPR004827">
    <property type="entry name" value="bZIP"/>
</dbReference>
<dbReference type="Proteomes" id="UP000092462">
    <property type="component" value="Unassembled WGS sequence"/>
</dbReference>
<protein>
    <submittedName>
        <fullName evidence="2">Uncharacterized protein</fullName>
    </submittedName>
</protein>
<evidence type="ECO:0000256" key="1">
    <source>
        <dbReference type="SAM" id="MobiDB-lite"/>
    </source>
</evidence>
<evidence type="ECO:0000313" key="3">
    <source>
        <dbReference type="Proteomes" id="UP000092462"/>
    </source>
</evidence>
<dbReference type="CDD" id="cd14813">
    <property type="entry name" value="bZIP_BmCbz-like"/>
    <property type="match status" value="1"/>
</dbReference>
<proteinExistence type="predicted"/>